<dbReference type="Gene3D" id="2.170.120.12">
    <property type="entry name" value="DNA-directed RNA polymerase, insert domain"/>
    <property type="match status" value="1"/>
</dbReference>
<dbReference type="InterPro" id="IPR036603">
    <property type="entry name" value="RBP11-like"/>
</dbReference>
<keyword evidence="2" id="KW-0804">Transcription</keyword>
<gene>
    <name evidence="4" type="ORF">S03H2_44564</name>
</gene>
<dbReference type="SUPFAM" id="SSF55257">
    <property type="entry name" value="RBP11-like subunits of RNA polymerase"/>
    <property type="match status" value="1"/>
</dbReference>
<dbReference type="GO" id="GO:0000428">
    <property type="term" value="C:DNA-directed RNA polymerase complex"/>
    <property type="evidence" value="ECO:0007669"/>
    <property type="project" value="UniProtKB-KW"/>
</dbReference>
<dbReference type="EMBL" id="BARU01027875">
    <property type="protein sequence ID" value="GAH64172.1"/>
    <property type="molecule type" value="Genomic_DNA"/>
</dbReference>
<dbReference type="Gene3D" id="3.30.1360.10">
    <property type="entry name" value="RNA polymerase, RBP11-like subunit"/>
    <property type="match status" value="1"/>
</dbReference>
<dbReference type="InterPro" id="IPR011263">
    <property type="entry name" value="DNA-dir_RNA_pol_RpoA/D/Rpb3"/>
</dbReference>
<evidence type="ECO:0000256" key="2">
    <source>
        <dbReference type="ARBA" id="ARBA00023163"/>
    </source>
</evidence>
<dbReference type="InterPro" id="IPR036643">
    <property type="entry name" value="RNApol_insert_sf"/>
</dbReference>
<proteinExistence type="predicted"/>
<comment type="caution">
    <text evidence="4">The sequence shown here is derived from an EMBL/GenBank/DDBJ whole genome shotgun (WGS) entry which is preliminary data.</text>
</comment>
<evidence type="ECO:0000259" key="3">
    <source>
        <dbReference type="Pfam" id="PF01193"/>
    </source>
</evidence>
<dbReference type="SUPFAM" id="SSF56553">
    <property type="entry name" value="Insert subdomain of RNA polymerase alpha subunit"/>
    <property type="match status" value="1"/>
</dbReference>
<protein>
    <recommendedName>
        <fullName evidence="3">DNA-directed RNA polymerase RpoA/D/Rpb3-type domain-containing protein</fullName>
    </recommendedName>
</protein>
<evidence type="ECO:0000313" key="4">
    <source>
        <dbReference type="EMBL" id="GAH64172.1"/>
    </source>
</evidence>
<dbReference type="AlphaFoldDB" id="X1H434"/>
<name>X1H434_9ZZZZ</name>
<dbReference type="GO" id="GO:0006351">
    <property type="term" value="P:DNA-templated transcription"/>
    <property type="evidence" value="ECO:0007669"/>
    <property type="project" value="InterPro"/>
</dbReference>
<dbReference type="GO" id="GO:0003899">
    <property type="term" value="F:DNA-directed RNA polymerase activity"/>
    <property type="evidence" value="ECO:0007669"/>
    <property type="project" value="InterPro"/>
</dbReference>
<organism evidence="4">
    <name type="scientific">marine sediment metagenome</name>
    <dbReference type="NCBI Taxonomy" id="412755"/>
    <lineage>
        <taxon>unclassified sequences</taxon>
        <taxon>metagenomes</taxon>
        <taxon>ecological metagenomes</taxon>
    </lineage>
</organism>
<feature type="non-terminal residue" evidence="4">
    <location>
        <position position="96"/>
    </location>
</feature>
<dbReference type="GO" id="GO:0046983">
    <property type="term" value="F:protein dimerization activity"/>
    <property type="evidence" value="ECO:0007669"/>
    <property type="project" value="InterPro"/>
</dbReference>
<sequence length="96" mass="10693">MAGKDGRYDLKVQEHDDRHITLIVEPLERGYGITLGNSMRRILLTAIPGAAITSIKIDGVLHEFSTIPGVIEDVADIMLNLKQVRFKLNELKPDPT</sequence>
<evidence type="ECO:0000256" key="1">
    <source>
        <dbReference type="ARBA" id="ARBA00022478"/>
    </source>
</evidence>
<dbReference type="Pfam" id="PF01193">
    <property type="entry name" value="RNA_pol_L"/>
    <property type="match status" value="1"/>
</dbReference>
<feature type="domain" description="DNA-directed RNA polymerase RpoA/D/Rpb3-type" evidence="3">
    <location>
        <begin position="25"/>
        <end position="70"/>
    </location>
</feature>
<reference evidence="4" key="1">
    <citation type="journal article" date="2014" name="Front. Microbiol.">
        <title>High frequency of phylogenetically diverse reductive dehalogenase-homologous genes in deep subseafloor sedimentary metagenomes.</title>
        <authorList>
            <person name="Kawai M."/>
            <person name="Futagami T."/>
            <person name="Toyoda A."/>
            <person name="Takaki Y."/>
            <person name="Nishi S."/>
            <person name="Hori S."/>
            <person name="Arai W."/>
            <person name="Tsubouchi T."/>
            <person name="Morono Y."/>
            <person name="Uchiyama I."/>
            <person name="Ito T."/>
            <person name="Fujiyama A."/>
            <person name="Inagaki F."/>
            <person name="Takami H."/>
        </authorList>
    </citation>
    <scope>NUCLEOTIDE SEQUENCE</scope>
    <source>
        <strain evidence="4">Expedition CK06-06</strain>
    </source>
</reference>
<accession>X1H434</accession>
<keyword evidence="1" id="KW-0240">DNA-directed RNA polymerase</keyword>